<feature type="domain" description="FAD dependent oxidoreductase" evidence="6">
    <location>
        <begin position="28"/>
        <end position="99"/>
    </location>
</feature>
<dbReference type="Pfam" id="PF01266">
    <property type="entry name" value="DAO"/>
    <property type="match status" value="1"/>
</dbReference>
<protein>
    <recommendedName>
        <fullName evidence="6">FAD dependent oxidoreductase domain-containing protein</fullName>
    </recommendedName>
</protein>
<proteinExistence type="inferred from homology"/>
<evidence type="ECO:0000256" key="5">
    <source>
        <dbReference type="ARBA" id="ARBA00023002"/>
    </source>
</evidence>
<evidence type="ECO:0000256" key="4">
    <source>
        <dbReference type="ARBA" id="ARBA00022827"/>
    </source>
</evidence>
<keyword evidence="8" id="KW-1185">Reference proteome</keyword>
<dbReference type="GO" id="GO:0008115">
    <property type="term" value="F:sarcosine oxidase activity"/>
    <property type="evidence" value="ECO:0007669"/>
    <property type="project" value="TreeGrafter"/>
</dbReference>
<evidence type="ECO:0000256" key="2">
    <source>
        <dbReference type="ARBA" id="ARBA00010989"/>
    </source>
</evidence>
<name>A0A5P1EYG5_ASPOF</name>
<gene>
    <name evidence="7" type="ORF">A4U43_C05F23960</name>
</gene>
<evidence type="ECO:0000313" key="7">
    <source>
        <dbReference type="EMBL" id="ONK69531.1"/>
    </source>
</evidence>
<evidence type="ECO:0000256" key="1">
    <source>
        <dbReference type="ARBA" id="ARBA00001974"/>
    </source>
</evidence>
<accession>A0A5P1EYG5</accession>
<dbReference type="Gramene" id="ONK69531">
    <property type="protein sequence ID" value="ONK69531"/>
    <property type="gene ID" value="A4U43_C05F23960"/>
</dbReference>
<comment type="similarity">
    <text evidence="2">Belongs to the MSOX/MTOX family.</text>
</comment>
<reference evidence="8" key="1">
    <citation type="journal article" date="2017" name="Nat. Commun.">
        <title>The asparagus genome sheds light on the origin and evolution of a young Y chromosome.</title>
        <authorList>
            <person name="Harkess A."/>
            <person name="Zhou J."/>
            <person name="Xu C."/>
            <person name="Bowers J.E."/>
            <person name="Van der Hulst R."/>
            <person name="Ayyampalayam S."/>
            <person name="Mercati F."/>
            <person name="Riccardi P."/>
            <person name="McKain M.R."/>
            <person name="Kakrana A."/>
            <person name="Tang H."/>
            <person name="Ray J."/>
            <person name="Groenendijk J."/>
            <person name="Arikit S."/>
            <person name="Mathioni S.M."/>
            <person name="Nakano M."/>
            <person name="Shan H."/>
            <person name="Telgmann-Rauber A."/>
            <person name="Kanno A."/>
            <person name="Yue Z."/>
            <person name="Chen H."/>
            <person name="Li W."/>
            <person name="Chen Y."/>
            <person name="Xu X."/>
            <person name="Zhang Y."/>
            <person name="Luo S."/>
            <person name="Chen H."/>
            <person name="Gao J."/>
            <person name="Mao Z."/>
            <person name="Pires J.C."/>
            <person name="Luo M."/>
            <person name="Kudrna D."/>
            <person name="Wing R.A."/>
            <person name="Meyers B.C."/>
            <person name="Yi K."/>
            <person name="Kong H."/>
            <person name="Lavrijsen P."/>
            <person name="Sunseri F."/>
            <person name="Falavigna A."/>
            <person name="Ye Y."/>
            <person name="Leebens-Mack J.H."/>
            <person name="Chen G."/>
        </authorList>
    </citation>
    <scope>NUCLEOTIDE SEQUENCE [LARGE SCALE GENOMIC DNA]</scope>
    <source>
        <strain evidence="8">cv. DH0086</strain>
    </source>
</reference>
<dbReference type="Gene3D" id="3.30.9.10">
    <property type="entry name" value="D-Amino Acid Oxidase, subunit A, domain 2"/>
    <property type="match status" value="1"/>
</dbReference>
<dbReference type="PANTHER" id="PTHR10961">
    <property type="entry name" value="PEROXISOMAL SARCOSINE OXIDASE"/>
    <property type="match status" value="1"/>
</dbReference>
<dbReference type="Proteomes" id="UP000243459">
    <property type="component" value="Chromosome 5"/>
</dbReference>
<dbReference type="GO" id="GO:0050660">
    <property type="term" value="F:flavin adenine dinucleotide binding"/>
    <property type="evidence" value="ECO:0007669"/>
    <property type="project" value="InterPro"/>
</dbReference>
<dbReference type="InterPro" id="IPR036188">
    <property type="entry name" value="FAD/NAD-bd_sf"/>
</dbReference>
<keyword evidence="5" id="KW-0560">Oxidoreductase</keyword>
<dbReference type="EMBL" id="CM007385">
    <property type="protein sequence ID" value="ONK69531.1"/>
    <property type="molecule type" value="Genomic_DNA"/>
</dbReference>
<dbReference type="AlphaFoldDB" id="A0A5P1EYG5"/>
<keyword evidence="3" id="KW-0285">Flavoprotein</keyword>
<comment type="cofactor">
    <cofactor evidence="1">
        <name>FAD</name>
        <dbReference type="ChEBI" id="CHEBI:57692"/>
    </cofactor>
</comment>
<organism evidence="7 8">
    <name type="scientific">Asparagus officinalis</name>
    <name type="common">Garden asparagus</name>
    <dbReference type="NCBI Taxonomy" id="4686"/>
    <lineage>
        <taxon>Eukaryota</taxon>
        <taxon>Viridiplantae</taxon>
        <taxon>Streptophyta</taxon>
        <taxon>Embryophyta</taxon>
        <taxon>Tracheophyta</taxon>
        <taxon>Spermatophyta</taxon>
        <taxon>Magnoliopsida</taxon>
        <taxon>Liliopsida</taxon>
        <taxon>Asparagales</taxon>
        <taxon>Asparagaceae</taxon>
        <taxon>Asparagoideae</taxon>
        <taxon>Asparagus</taxon>
    </lineage>
</organism>
<sequence length="145" mass="15820">MHGGHLCDPDKRNWSLGSDSCVGSLVEPVGKWIEKVMPGCVMFDKPVMMQRCLYSMTPDGDFVLDFVGREFGRDVVVAGGFSGHGFKMGPIVGKILVEMAIKGDVAAAGAAVGVEMKWFTISRFENDRKGNAKEHEDQVSLHDQS</sequence>
<dbReference type="PANTHER" id="PTHR10961:SF7">
    <property type="entry name" value="FAD DEPENDENT OXIDOREDUCTASE DOMAIN-CONTAINING PROTEIN"/>
    <property type="match status" value="1"/>
</dbReference>
<dbReference type="InterPro" id="IPR045170">
    <property type="entry name" value="MTOX"/>
</dbReference>
<evidence type="ECO:0000256" key="3">
    <source>
        <dbReference type="ARBA" id="ARBA00022630"/>
    </source>
</evidence>
<keyword evidence="4" id="KW-0274">FAD</keyword>
<evidence type="ECO:0000259" key="6">
    <source>
        <dbReference type="Pfam" id="PF01266"/>
    </source>
</evidence>
<evidence type="ECO:0000313" key="8">
    <source>
        <dbReference type="Proteomes" id="UP000243459"/>
    </source>
</evidence>
<dbReference type="InterPro" id="IPR006076">
    <property type="entry name" value="FAD-dep_OxRdtase"/>
</dbReference>
<dbReference type="Gene3D" id="3.50.50.60">
    <property type="entry name" value="FAD/NAD(P)-binding domain"/>
    <property type="match status" value="1"/>
</dbReference>